<dbReference type="PANTHER" id="PTHR30146:SF109">
    <property type="entry name" value="HTH-TYPE TRANSCRIPTIONAL REGULATOR GALS"/>
    <property type="match status" value="1"/>
</dbReference>
<dbReference type="EMBL" id="SLUN01000028">
    <property type="protein sequence ID" value="TCL62073.1"/>
    <property type="molecule type" value="Genomic_DNA"/>
</dbReference>
<name>A0A4R1R8S8_HYDET</name>
<dbReference type="Gene3D" id="1.10.260.40">
    <property type="entry name" value="lambda repressor-like DNA-binding domains"/>
    <property type="match status" value="1"/>
</dbReference>
<dbReference type="InterPro" id="IPR046335">
    <property type="entry name" value="LacI/GalR-like_sensor"/>
</dbReference>
<dbReference type="GO" id="GO:0000976">
    <property type="term" value="F:transcription cis-regulatory region binding"/>
    <property type="evidence" value="ECO:0007669"/>
    <property type="project" value="TreeGrafter"/>
</dbReference>
<dbReference type="InterPro" id="IPR028082">
    <property type="entry name" value="Peripla_BP_I"/>
</dbReference>
<evidence type="ECO:0000313" key="6">
    <source>
        <dbReference type="Proteomes" id="UP000295008"/>
    </source>
</evidence>
<keyword evidence="2" id="KW-0238">DNA-binding</keyword>
<evidence type="ECO:0000259" key="4">
    <source>
        <dbReference type="PROSITE" id="PS50932"/>
    </source>
</evidence>
<dbReference type="Pfam" id="PF13377">
    <property type="entry name" value="Peripla_BP_3"/>
    <property type="match status" value="1"/>
</dbReference>
<dbReference type="RefSeq" id="WP_132015922.1">
    <property type="nucleotide sequence ID" value="NZ_SLUN01000028.1"/>
</dbReference>
<sequence>MKMQDVAKLAGVSTATISRVLNQPEMVREETRRRVQQVLEQTQYVANAFARGLVVSSMKTIGILTNDITSAYVAGMFHTIERRFTELGYNVILANTGMELENKKKSLRMILERQVDAVILIGSMYKERKSNAHIFQAAAKVPVLIINNYIQAANVYSITCDDACGIRQAVQYLADLGHRHIYYFIDSRTPSALAKLKGFQQGMAANGLDPGNVLPIACSLEGAAAGLRELIAKNPRVTAVVCGEDIVGIGVMKGCIQMKLRVPEDISVIGYNNTILAEAATPSLTTVDNDLLHTGLEAVHKLYDVFQGKPVAKKTAITPTLVIRESTGPVPER</sequence>
<proteinExistence type="predicted"/>
<dbReference type="InterPro" id="IPR000843">
    <property type="entry name" value="HTH_LacI"/>
</dbReference>
<comment type="caution">
    <text evidence="5">The sequence shown here is derived from an EMBL/GenBank/DDBJ whole genome shotgun (WGS) entry which is preliminary data.</text>
</comment>
<keyword evidence="6" id="KW-1185">Reference proteome</keyword>
<dbReference type="PROSITE" id="PS50932">
    <property type="entry name" value="HTH_LACI_2"/>
    <property type="match status" value="1"/>
</dbReference>
<dbReference type="InterPro" id="IPR010982">
    <property type="entry name" value="Lambda_DNA-bd_dom_sf"/>
</dbReference>
<dbReference type="PROSITE" id="PS00356">
    <property type="entry name" value="HTH_LACI_1"/>
    <property type="match status" value="1"/>
</dbReference>
<feature type="domain" description="HTH lacI-type" evidence="4">
    <location>
        <begin position="1"/>
        <end position="55"/>
    </location>
</feature>
<keyword evidence="1" id="KW-0805">Transcription regulation</keyword>
<dbReference type="SUPFAM" id="SSF53822">
    <property type="entry name" value="Periplasmic binding protein-like I"/>
    <property type="match status" value="1"/>
</dbReference>
<evidence type="ECO:0000313" key="5">
    <source>
        <dbReference type="EMBL" id="TCL62073.1"/>
    </source>
</evidence>
<dbReference type="SUPFAM" id="SSF47413">
    <property type="entry name" value="lambda repressor-like DNA-binding domains"/>
    <property type="match status" value="1"/>
</dbReference>
<dbReference type="PANTHER" id="PTHR30146">
    <property type="entry name" value="LACI-RELATED TRANSCRIPTIONAL REPRESSOR"/>
    <property type="match status" value="1"/>
</dbReference>
<dbReference type="OrthoDB" id="369222at2"/>
<gene>
    <name evidence="5" type="ORF">EDC14_102829</name>
</gene>
<dbReference type="Gene3D" id="3.40.50.2300">
    <property type="match status" value="2"/>
</dbReference>
<organism evidence="5 6">
    <name type="scientific">Hydrogenispora ethanolica</name>
    <dbReference type="NCBI Taxonomy" id="1082276"/>
    <lineage>
        <taxon>Bacteria</taxon>
        <taxon>Bacillati</taxon>
        <taxon>Bacillota</taxon>
        <taxon>Hydrogenispora</taxon>
    </lineage>
</organism>
<evidence type="ECO:0000256" key="1">
    <source>
        <dbReference type="ARBA" id="ARBA00023015"/>
    </source>
</evidence>
<protein>
    <submittedName>
        <fullName evidence="5">LacI family transcriptional regulator</fullName>
    </submittedName>
</protein>
<dbReference type="PRINTS" id="PR00036">
    <property type="entry name" value="HTHLACI"/>
</dbReference>
<dbReference type="AlphaFoldDB" id="A0A4R1R8S8"/>
<dbReference type="GO" id="GO:0003700">
    <property type="term" value="F:DNA-binding transcription factor activity"/>
    <property type="evidence" value="ECO:0007669"/>
    <property type="project" value="TreeGrafter"/>
</dbReference>
<accession>A0A4R1R8S8</accession>
<dbReference type="Pfam" id="PF00356">
    <property type="entry name" value="LacI"/>
    <property type="match status" value="1"/>
</dbReference>
<evidence type="ECO:0000256" key="2">
    <source>
        <dbReference type="ARBA" id="ARBA00023125"/>
    </source>
</evidence>
<evidence type="ECO:0000256" key="3">
    <source>
        <dbReference type="ARBA" id="ARBA00023163"/>
    </source>
</evidence>
<dbReference type="CDD" id="cd06267">
    <property type="entry name" value="PBP1_LacI_sugar_binding-like"/>
    <property type="match status" value="1"/>
</dbReference>
<reference evidence="5 6" key="1">
    <citation type="submission" date="2019-03" db="EMBL/GenBank/DDBJ databases">
        <title>Genomic Encyclopedia of Type Strains, Phase IV (KMG-IV): sequencing the most valuable type-strain genomes for metagenomic binning, comparative biology and taxonomic classification.</title>
        <authorList>
            <person name="Goeker M."/>
        </authorList>
    </citation>
    <scope>NUCLEOTIDE SEQUENCE [LARGE SCALE GENOMIC DNA]</scope>
    <source>
        <strain evidence="5 6">LX-B</strain>
    </source>
</reference>
<dbReference type="Proteomes" id="UP000295008">
    <property type="component" value="Unassembled WGS sequence"/>
</dbReference>
<dbReference type="CDD" id="cd01392">
    <property type="entry name" value="HTH_LacI"/>
    <property type="match status" value="1"/>
</dbReference>
<dbReference type="SMART" id="SM00354">
    <property type="entry name" value="HTH_LACI"/>
    <property type="match status" value="1"/>
</dbReference>
<keyword evidence="3" id="KW-0804">Transcription</keyword>